<gene>
    <name evidence="4" type="ORF">SAMN04489760_10199</name>
</gene>
<dbReference type="GO" id="GO:0016887">
    <property type="term" value="F:ATP hydrolysis activity"/>
    <property type="evidence" value="ECO:0007669"/>
    <property type="project" value="InterPro"/>
</dbReference>
<feature type="coiled-coil region" evidence="1">
    <location>
        <begin position="472"/>
        <end position="499"/>
    </location>
</feature>
<dbReference type="EMBL" id="FOBS01000001">
    <property type="protein sequence ID" value="SEL94570.1"/>
    <property type="molecule type" value="Genomic_DNA"/>
</dbReference>
<keyword evidence="4" id="KW-0269">Exonuclease</keyword>
<feature type="coiled-coil region" evidence="1">
    <location>
        <begin position="214"/>
        <end position="272"/>
    </location>
</feature>
<keyword evidence="5" id="KW-1185">Reference proteome</keyword>
<feature type="domain" description="Rad50/SbcC-type AAA" evidence="3">
    <location>
        <begin position="6"/>
        <end position="236"/>
    </location>
</feature>
<feature type="coiled-coil region" evidence="1">
    <location>
        <begin position="365"/>
        <end position="413"/>
    </location>
</feature>
<sequence>MRILSVRFKNLNSLSGDWEIDFTHPDYCSDGLFAITGPTGSGKTTLLDAVCLGLYGRTPRLDKVTKSSNEIMSRQAGECSAEVTFETQKGSYRCSWSQHRARRRPDGELQPARHEISDADSGKVLESKLNSVGELVEKVTGMDYERFTRSMLLAQGGFTAFLQASPDKRSPILEQITGTEIYSRISERVYERHSKERERLELLQAELRGIRVLSHEEEENLQGSLQEKQEREQELRGNLDKIRKNLLWLDGIQNLERELVKLDQKRQAFVQHRAAFEPEARKLERARKALGLEGDYRGVVALRGQQEAESRDLAGASAMLPQKEEARSEALAASRAAETGLAEARTRQLAEAEVIKQVRGLDARITEQKKQLVEQDNALADLEKKAKRFRNVIEISNQDLQGHQKTLKDIQNALERSASDSALLTHLSAIARSFEFLKSINSRVSLTREALAVAAGKKETLAAKYGKGQADCDQLRWEYEKSQEEVQRLTEKIGELLEGREIGQWREEKDILKDREQILFSIGQGIERMGKTGETIKKLSADLERTEGEHGLLAREIESLTEKRRLLEGAIENLEIRAALLNRIRDLEEDRKRLEDGKPCPLCGATEHPYALGNVPELNQTEAALKDAKSGFKEVSEKLRKLEVRRAGKETEISRDKKDLEEKTALLETDEGQCVQALQALHIEVLPEERGGWLSRERESTLRKISEISRLVSTAEEKSKKEKAARNVLEKKGLALEKSAKALLEARHKLETSVLEYERLVKEDAARTEEADRTRAEALKDVEPFGIEQLPSAGLDGILNSLRERRNAWQARQEERTTLERKIADLLAGIDKNRALLSTLEQDLAARRKKRQEQGVEYDALKASRREIFGEQDPDRVEKHLAAAVESAGRTLEKAREELGKIEKEISVLQEKIFLLSGSVDRRKGELAKAEQELQEKIFTAEFESEAEYLTSRLGEEERETLARRENALIREGTDLEARQKDRREALASEREKNLTDSPREALQENFNACDASQKQIGLEIGGILKTLSEDKKMREQQQERLRNLEAQKRECARWNDLRELIGSADGKKFRNFAQGLTFERMTKFANRQLRKMTDRYLLIRDESQPLELNVIDNYQAGEIRSTKNLSGGESFIVSLALALGLSSMASRNVRVDSLFLDEGFGTLDEDALETALETLAGLRQDGKLIGVISHVAALKERIGTQIQVIPGTGGRSTLTGPGCRRV</sequence>
<dbReference type="Proteomes" id="UP000198744">
    <property type="component" value="Unassembled WGS sequence"/>
</dbReference>
<dbReference type="InterPro" id="IPR027417">
    <property type="entry name" value="P-loop_NTPase"/>
</dbReference>
<keyword evidence="4" id="KW-0378">Hydrolase</keyword>
<dbReference type="InterPro" id="IPR038729">
    <property type="entry name" value="Rad50/SbcC_AAA"/>
</dbReference>
<feature type="region of interest" description="Disordered" evidence="2">
    <location>
        <begin position="980"/>
        <end position="999"/>
    </location>
</feature>
<dbReference type="GO" id="GO:0004527">
    <property type="term" value="F:exonuclease activity"/>
    <property type="evidence" value="ECO:0007669"/>
    <property type="project" value="UniProtKB-KW"/>
</dbReference>
<evidence type="ECO:0000313" key="5">
    <source>
        <dbReference type="Proteomes" id="UP000198744"/>
    </source>
</evidence>
<keyword evidence="4" id="KW-0540">Nuclease</keyword>
<dbReference type="RefSeq" id="WP_093881815.1">
    <property type="nucleotide sequence ID" value="NZ_FOBS01000001.1"/>
</dbReference>
<dbReference type="PANTHER" id="PTHR32114">
    <property type="entry name" value="ABC TRANSPORTER ABCH.3"/>
    <property type="match status" value="1"/>
</dbReference>
<accession>A0A1H7UBZ1</accession>
<keyword evidence="1" id="KW-0175">Coiled coil</keyword>
<dbReference type="STRING" id="43775.SAMN04489760_10199"/>
<proteinExistence type="predicted"/>
<protein>
    <submittedName>
        <fullName evidence="4">Exonuclease SbcC</fullName>
    </submittedName>
</protein>
<evidence type="ECO:0000259" key="3">
    <source>
        <dbReference type="Pfam" id="PF13476"/>
    </source>
</evidence>
<name>A0A1H7UBZ1_9BACT</name>
<dbReference type="PANTHER" id="PTHR32114:SF2">
    <property type="entry name" value="ABC TRANSPORTER ABCH.3"/>
    <property type="match status" value="1"/>
</dbReference>
<dbReference type="OrthoDB" id="9795626at2"/>
<dbReference type="GO" id="GO:0006302">
    <property type="term" value="P:double-strand break repair"/>
    <property type="evidence" value="ECO:0007669"/>
    <property type="project" value="InterPro"/>
</dbReference>
<dbReference type="Pfam" id="PF13558">
    <property type="entry name" value="SbcC_Walker_B"/>
    <property type="match status" value="1"/>
</dbReference>
<organism evidence="4 5">
    <name type="scientific">Syntrophus gentianae</name>
    <dbReference type="NCBI Taxonomy" id="43775"/>
    <lineage>
        <taxon>Bacteria</taxon>
        <taxon>Pseudomonadati</taxon>
        <taxon>Thermodesulfobacteriota</taxon>
        <taxon>Syntrophia</taxon>
        <taxon>Syntrophales</taxon>
        <taxon>Syntrophaceae</taxon>
        <taxon>Syntrophus</taxon>
    </lineage>
</organism>
<evidence type="ECO:0000313" key="4">
    <source>
        <dbReference type="EMBL" id="SEL94570.1"/>
    </source>
</evidence>
<dbReference type="AlphaFoldDB" id="A0A1H7UBZ1"/>
<evidence type="ECO:0000256" key="2">
    <source>
        <dbReference type="SAM" id="MobiDB-lite"/>
    </source>
</evidence>
<feature type="coiled-coil region" evidence="1">
    <location>
        <begin position="885"/>
        <end position="912"/>
    </location>
</feature>
<reference evidence="4 5" key="1">
    <citation type="submission" date="2016-10" db="EMBL/GenBank/DDBJ databases">
        <authorList>
            <person name="de Groot N.N."/>
        </authorList>
    </citation>
    <scope>NUCLEOTIDE SEQUENCE [LARGE SCALE GENOMIC DNA]</scope>
    <source>
        <strain evidence="4 5">DSM 8423</strain>
    </source>
</reference>
<dbReference type="Pfam" id="PF13476">
    <property type="entry name" value="AAA_23"/>
    <property type="match status" value="1"/>
</dbReference>
<feature type="coiled-coil region" evidence="1">
    <location>
        <begin position="625"/>
        <end position="652"/>
    </location>
</feature>
<evidence type="ECO:0000256" key="1">
    <source>
        <dbReference type="SAM" id="Coils"/>
    </source>
</evidence>
<dbReference type="Gene3D" id="3.40.50.300">
    <property type="entry name" value="P-loop containing nucleotide triphosphate hydrolases"/>
    <property type="match status" value="2"/>
</dbReference>
<feature type="coiled-coil region" evidence="1">
    <location>
        <begin position="543"/>
        <end position="597"/>
    </location>
</feature>
<dbReference type="SUPFAM" id="SSF52540">
    <property type="entry name" value="P-loop containing nucleoside triphosphate hydrolases"/>
    <property type="match status" value="2"/>
</dbReference>